<dbReference type="AlphaFoldDB" id="A0A0C9V709"/>
<protein>
    <submittedName>
        <fullName evidence="1">Uncharacterized protein</fullName>
    </submittedName>
</protein>
<sequence length="60" mass="6562">MNGTAQKMPIYNLASNPGAIRQPRDSPFFLAPNPVNSQAIIRIVSLMTTVANVKIINIRP</sequence>
<reference evidence="1 2" key="1">
    <citation type="submission" date="2014-06" db="EMBL/GenBank/DDBJ databases">
        <title>Evolutionary Origins and Diversification of the Mycorrhizal Mutualists.</title>
        <authorList>
            <consortium name="DOE Joint Genome Institute"/>
            <consortium name="Mycorrhizal Genomics Consortium"/>
            <person name="Kohler A."/>
            <person name="Kuo A."/>
            <person name="Nagy L.G."/>
            <person name="Floudas D."/>
            <person name="Copeland A."/>
            <person name="Barry K.W."/>
            <person name="Cichocki N."/>
            <person name="Veneault-Fourrey C."/>
            <person name="LaButti K."/>
            <person name="Lindquist E.A."/>
            <person name="Lipzen A."/>
            <person name="Lundell T."/>
            <person name="Morin E."/>
            <person name="Murat C."/>
            <person name="Riley R."/>
            <person name="Ohm R."/>
            <person name="Sun H."/>
            <person name="Tunlid A."/>
            <person name="Henrissat B."/>
            <person name="Grigoriev I.V."/>
            <person name="Hibbett D.S."/>
            <person name="Martin F."/>
        </authorList>
    </citation>
    <scope>NUCLEOTIDE SEQUENCE [LARGE SCALE GENOMIC DNA]</scope>
    <source>
        <strain evidence="1 2">SS14</strain>
    </source>
</reference>
<keyword evidence="2" id="KW-1185">Reference proteome</keyword>
<evidence type="ECO:0000313" key="1">
    <source>
        <dbReference type="EMBL" id="KIJ42769.1"/>
    </source>
</evidence>
<proteinExistence type="predicted"/>
<dbReference type="EMBL" id="KN837127">
    <property type="protein sequence ID" value="KIJ42769.1"/>
    <property type="molecule type" value="Genomic_DNA"/>
</dbReference>
<accession>A0A0C9V709</accession>
<dbReference type="HOGENOM" id="CLU_2943313_0_0_1"/>
<name>A0A0C9V709_SPHS4</name>
<evidence type="ECO:0000313" key="2">
    <source>
        <dbReference type="Proteomes" id="UP000054279"/>
    </source>
</evidence>
<organism evidence="1 2">
    <name type="scientific">Sphaerobolus stellatus (strain SS14)</name>
    <dbReference type="NCBI Taxonomy" id="990650"/>
    <lineage>
        <taxon>Eukaryota</taxon>
        <taxon>Fungi</taxon>
        <taxon>Dikarya</taxon>
        <taxon>Basidiomycota</taxon>
        <taxon>Agaricomycotina</taxon>
        <taxon>Agaricomycetes</taxon>
        <taxon>Phallomycetidae</taxon>
        <taxon>Geastrales</taxon>
        <taxon>Sphaerobolaceae</taxon>
        <taxon>Sphaerobolus</taxon>
    </lineage>
</organism>
<gene>
    <name evidence="1" type="ORF">M422DRAFT_31131</name>
</gene>
<dbReference type="Proteomes" id="UP000054279">
    <property type="component" value="Unassembled WGS sequence"/>
</dbReference>